<evidence type="ECO:0000313" key="2">
    <source>
        <dbReference type="Proteomes" id="UP000017148"/>
    </source>
</evidence>
<sequence>MKKRTISLCFFLVLILSVCGAVLFSGSILRRRIEREVRRLFPDISLESEVRHVGFSYLNGIEIGKVTLLTESIAEQTAHVEAVGLDASLDLLNFIFTGELHITSLHVDTVILDLPLTRASMWEGDIAKIAEHIMQTAATRMLFTEQLRLSFSHLVIRDKNSEAYTFSPLSVKRDGYEHLRLSFYHGEFAGRGRCTYFVAEIHEYREDILSATSSFIAPLFSKEYGGDRKALFEKLQKLSLFEHASIKIGYLKTADIEVKNSAATLEYTEPFSFQGTVSRFSWHEHTLEDGEIALQKKDASDISLQVLQATVPTKGTLRVDGDVSLFNTYPSRCSLVVSNVCPTTVKELVPQLLPTSGFSVQGEYGIIGRFAGYWNRPLEGFFSGAVEGEMLLQGFLLKTYSAPIPRCFPMLYP</sequence>
<organism evidence="1 2">
    <name type="scientific">Chitinivibrio alkaliphilus ACht1</name>
    <dbReference type="NCBI Taxonomy" id="1313304"/>
    <lineage>
        <taxon>Bacteria</taxon>
        <taxon>Pseudomonadati</taxon>
        <taxon>Fibrobacterota</taxon>
        <taxon>Chitinivibrionia</taxon>
        <taxon>Chitinivibrionales</taxon>
        <taxon>Chitinivibrionaceae</taxon>
        <taxon>Chitinivibrio</taxon>
    </lineage>
</organism>
<dbReference type="AlphaFoldDB" id="U7DAB8"/>
<protein>
    <submittedName>
        <fullName evidence="1">Uncharacterized protein</fullName>
    </submittedName>
</protein>
<dbReference type="EMBL" id="ASJR01000001">
    <property type="protein sequence ID" value="ERP39344.1"/>
    <property type="molecule type" value="Genomic_DNA"/>
</dbReference>
<name>U7DAB8_9BACT</name>
<proteinExistence type="predicted"/>
<comment type="caution">
    <text evidence="1">The sequence shown here is derived from an EMBL/GenBank/DDBJ whole genome shotgun (WGS) entry which is preliminary data.</text>
</comment>
<dbReference type="Proteomes" id="UP000017148">
    <property type="component" value="Unassembled WGS sequence"/>
</dbReference>
<gene>
    <name evidence="1" type="ORF">CALK_0141</name>
</gene>
<dbReference type="STRING" id="1313304.CALK_0141"/>
<keyword evidence="2" id="KW-1185">Reference proteome</keyword>
<evidence type="ECO:0000313" key="1">
    <source>
        <dbReference type="EMBL" id="ERP39344.1"/>
    </source>
</evidence>
<reference evidence="1 2" key="1">
    <citation type="journal article" date="2013" name="Environ. Microbiol.">
        <title>Genome analysis of Chitinivibrio alkaliphilus gen. nov., sp. nov., a novel extremely haloalkaliphilic anaerobic chitinolytic bacterium from the candidate phylum Termite Group 3.</title>
        <authorList>
            <person name="Sorokin D.Y."/>
            <person name="Gumerov V.M."/>
            <person name="Rakitin A.L."/>
            <person name="Beletsky A.V."/>
            <person name="Damste J.S."/>
            <person name="Muyzer G."/>
            <person name="Mardanov A.V."/>
            <person name="Ravin N.V."/>
        </authorList>
    </citation>
    <scope>NUCLEOTIDE SEQUENCE [LARGE SCALE GENOMIC DNA]</scope>
    <source>
        <strain evidence="1 2">ACht1</strain>
    </source>
</reference>
<accession>U7DAB8</accession>